<dbReference type="EC" id="3.2.1.20" evidence="5"/>
<keyword evidence="5" id="KW-0326">Glycosidase</keyword>
<dbReference type="SUPFAM" id="SSF51445">
    <property type="entry name" value="(Trans)glycosidases"/>
    <property type="match status" value="1"/>
</dbReference>
<proteinExistence type="inferred from homology"/>
<dbReference type="PANTHER" id="PTHR10357:SF179">
    <property type="entry name" value="NEUTRAL AND BASIC AMINO ACID TRANSPORT PROTEIN RBAT"/>
    <property type="match status" value="1"/>
</dbReference>
<dbReference type="GO" id="GO:0009313">
    <property type="term" value="P:oligosaccharide catabolic process"/>
    <property type="evidence" value="ECO:0007669"/>
    <property type="project" value="TreeGrafter"/>
</dbReference>
<dbReference type="EMBL" id="BJUV01000021">
    <property type="protein sequence ID" value="GEK83873.1"/>
    <property type="molecule type" value="Genomic_DNA"/>
</dbReference>
<gene>
    <name evidence="5" type="ORF">FB463_000360</name>
    <name evidence="4" type="ORF">FFA01_21820</name>
</gene>
<evidence type="ECO:0000313" key="7">
    <source>
        <dbReference type="Proteomes" id="UP000522688"/>
    </source>
</evidence>
<keyword evidence="5" id="KW-0378">Hydrolase</keyword>
<dbReference type="Pfam" id="PF00128">
    <property type="entry name" value="Alpha-amylase"/>
    <property type="match status" value="1"/>
</dbReference>
<dbReference type="CDD" id="cd11332">
    <property type="entry name" value="AmyAc_OligoGlu_TS"/>
    <property type="match status" value="1"/>
</dbReference>
<dbReference type="InterPro" id="IPR006047">
    <property type="entry name" value="GH13_cat_dom"/>
</dbReference>
<feature type="region of interest" description="Disordered" evidence="2">
    <location>
        <begin position="254"/>
        <end position="273"/>
    </location>
</feature>
<reference evidence="4 6" key="1">
    <citation type="submission" date="2019-07" db="EMBL/GenBank/DDBJ databases">
        <title>Whole genome shotgun sequence of Frigoribacterium faeni NBRC 103066.</title>
        <authorList>
            <person name="Hosoyama A."/>
            <person name="Uohara A."/>
            <person name="Ohji S."/>
            <person name="Ichikawa N."/>
        </authorList>
    </citation>
    <scope>NUCLEOTIDE SEQUENCE [LARGE SCALE GENOMIC DNA]</scope>
    <source>
        <strain evidence="4 6">NBRC 103066</strain>
    </source>
</reference>
<dbReference type="InterPro" id="IPR045857">
    <property type="entry name" value="O16G_dom_2"/>
</dbReference>
<evidence type="ECO:0000313" key="4">
    <source>
        <dbReference type="EMBL" id="GEK83873.1"/>
    </source>
</evidence>
<organism evidence="5 7">
    <name type="scientific">Frigoribacterium faeni</name>
    <dbReference type="NCBI Taxonomy" id="145483"/>
    <lineage>
        <taxon>Bacteria</taxon>
        <taxon>Bacillati</taxon>
        <taxon>Actinomycetota</taxon>
        <taxon>Actinomycetes</taxon>
        <taxon>Micrococcales</taxon>
        <taxon>Microbacteriaceae</taxon>
        <taxon>Frigoribacterium</taxon>
    </lineage>
</organism>
<dbReference type="InterPro" id="IPR017853">
    <property type="entry name" value="GH"/>
</dbReference>
<accession>A0A7W3JFZ3</accession>
<dbReference type="AlphaFoldDB" id="A0A7W3JFZ3"/>
<reference evidence="5 7" key="2">
    <citation type="submission" date="2020-07" db="EMBL/GenBank/DDBJ databases">
        <title>Sequencing the genomes of 1000 actinobacteria strains.</title>
        <authorList>
            <person name="Klenk H.-P."/>
        </authorList>
    </citation>
    <scope>NUCLEOTIDE SEQUENCE [LARGE SCALE GENOMIC DNA]</scope>
    <source>
        <strain evidence="5 7">DSM 10309</strain>
    </source>
</reference>
<evidence type="ECO:0000313" key="6">
    <source>
        <dbReference type="Proteomes" id="UP000321154"/>
    </source>
</evidence>
<name>A0A7W3JFZ3_9MICO</name>
<sequence length="583" mass="63430">MSSPEPTGDTLDAPADSETDAPVSPVEATAASSERGGEWWRTAVIYQVYPRSFADSDGDGVGDLPGITSRLDALADLGVDAVWLSPFYRSPQRDAGYDVADYRDVDPLFGSLADFDALRARATELGLRVIVDVVPNHTSSDHAWFQAALSAEPGSVERGHYLFRDGRGDDGELPPNNWESIFGGPAWTRVTEADGTPGQWYLHLFDSSQPDLDWTDPWVRDQFVAVLRFWLDRGVDGFRVDVAHGMIKAEGLPDYTPPAEAGSMGGGQGDSAPPPYWGQDGVHEIYRSWREVLDEYPGDRVMVAEAWVEPLSRLADWVRPDEMHQAFNFSYLETGWSASEIRRVVDASIEVFSSVGAPSTWVLSNHDVVRHASRLALTAENPQGHGIGPKSLGLPIPELGLARARAASAVMLALPGSAYLYQGEELGLPEAIDLPDESRQDPTWFRTEGERYGRDGCRVPLPWESGSPAFGFNATGASWLPQPDDWSTYARDEQQGVAGSTLELYRLALRLRSELGLGRSTISWLDEYGADVVAFRSAGVTVLANTGDVAIELPVGEVLLSTMALDGPALPANAAVWLRESAV</sequence>
<dbReference type="PANTHER" id="PTHR10357">
    <property type="entry name" value="ALPHA-AMYLASE FAMILY MEMBER"/>
    <property type="match status" value="1"/>
</dbReference>
<dbReference type="GO" id="GO:0004556">
    <property type="term" value="F:alpha-amylase activity"/>
    <property type="evidence" value="ECO:0007669"/>
    <property type="project" value="TreeGrafter"/>
</dbReference>
<evidence type="ECO:0000313" key="5">
    <source>
        <dbReference type="EMBL" id="MBA8812136.1"/>
    </source>
</evidence>
<keyword evidence="6" id="KW-1185">Reference proteome</keyword>
<dbReference type="OrthoDB" id="9043248at2"/>
<dbReference type="GO" id="GO:0004558">
    <property type="term" value="F:alpha-1,4-glucosidase activity"/>
    <property type="evidence" value="ECO:0007669"/>
    <property type="project" value="UniProtKB-EC"/>
</dbReference>
<dbReference type="Proteomes" id="UP000522688">
    <property type="component" value="Unassembled WGS sequence"/>
</dbReference>
<feature type="region of interest" description="Disordered" evidence="2">
    <location>
        <begin position="1"/>
        <end position="34"/>
    </location>
</feature>
<feature type="domain" description="Glycosyl hydrolase family 13 catalytic" evidence="3">
    <location>
        <begin position="47"/>
        <end position="458"/>
    </location>
</feature>
<dbReference type="EMBL" id="JACGWW010000001">
    <property type="protein sequence ID" value="MBA8812136.1"/>
    <property type="molecule type" value="Genomic_DNA"/>
</dbReference>
<evidence type="ECO:0000256" key="2">
    <source>
        <dbReference type="SAM" id="MobiDB-lite"/>
    </source>
</evidence>
<protein>
    <submittedName>
        <fullName evidence="5">Alpha-glucosidase</fullName>
        <ecNumber evidence="5">3.2.1.20</ecNumber>
    </submittedName>
</protein>
<dbReference type="Gene3D" id="3.90.400.10">
    <property type="entry name" value="Oligo-1,6-glucosidase, Domain 2"/>
    <property type="match status" value="1"/>
</dbReference>
<dbReference type="RefSeq" id="WP_146856010.1">
    <property type="nucleotide sequence ID" value="NZ_BAAAHR010000002.1"/>
</dbReference>
<evidence type="ECO:0000259" key="3">
    <source>
        <dbReference type="SMART" id="SM00642"/>
    </source>
</evidence>
<dbReference type="Gene3D" id="3.20.20.80">
    <property type="entry name" value="Glycosidases"/>
    <property type="match status" value="2"/>
</dbReference>
<comment type="similarity">
    <text evidence="1">Belongs to the glycosyl hydrolase 13 family.</text>
</comment>
<comment type="caution">
    <text evidence="5">The sequence shown here is derived from an EMBL/GenBank/DDBJ whole genome shotgun (WGS) entry which is preliminary data.</text>
</comment>
<dbReference type="SMART" id="SM00642">
    <property type="entry name" value="Aamy"/>
    <property type="match status" value="1"/>
</dbReference>
<evidence type="ECO:0000256" key="1">
    <source>
        <dbReference type="ARBA" id="ARBA00008061"/>
    </source>
</evidence>
<dbReference type="Proteomes" id="UP000321154">
    <property type="component" value="Unassembled WGS sequence"/>
</dbReference>